<protein>
    <recommendedName>
        <fullName evidence="4">Dihydrolipoamide acetyltransferase component of pyruvate dehydrogenase complex</fullName>
        <ecNumber evidence="4">2.3.1.-</ecNumber>
    </recommendedName>
</protein>
<evidence type="ECO:0000256" key="3">
    <source>
        <dbReference type="ARBA" id="ARBA00022946"/>
    </source>
</evidence>
<dbReference type="Proteomes" id="UP001301350">
    <property type="component" value="Unassembled WGS sequence"/>
</dbReference>
<reference evidence="8 9" key="1">
    <citation type="submission" date="2022-07" db="EMBL/GenBank/DDBJ databases">
        <title>Genome-wide signatures of adaptation to extreme environments.</title>
        <authorList>
            <person name="Cho C.H."/>
            <person name="Yoon H.S."/>
        </authorList>
    </citation>
    <scope>NUCLEOTIDE SEQUENCE [LARGE SCALE GENOMIC DNA]</scope>
    <source>
        <strain evidence="8 9">DBV 063 E5</strain>
    </source>
</reference>
<dbReference type="Pfam" id="PF00364">
    <property type="entry name" value="Biotin_lipoyl"/>
    <property type="match status" value="2"/>
</dbReference>
<feature type="compositionally biased region" description="Pro residues" evidence="5">
    <location>
        <begin position="201"/>
        <end position="228"/>
    </location>
</feature>
<feature type="domain" description="Lipoyl-binding" evidence="6">
    <location>
        <begin position="70"/>
        <end position="148"/>
    </location>
</feature>
<feature type="compositionally biased region" description="Pro residues" evidence="5">
    <location>
        <begin position="340"/>
        <end position="363"/>
    </location>
</feature>
<feature type="compositionally biased region" description="Basic and acidic residues" evidence="5">
    <location>
        <begin position="462"/>
        <end position="476"/>
    </location>
</feature>
<evidence type="ECO:0000256" key="5">
    <source>
        <dbReference type="SAM" id="MobiDB-lite"/>
    </source>
</evidence>
<dbReference type="PROSITE" id="PS00189">
    <property type="entry name" value="LIPOYL"/>
    <property type="match status" value="2"/>
</dbReference>
<feature type="region of interest" description="Disordered" evidence="5">
    <location>
        <begin position="165"/>
        <end position="231"/>
    </location>
</feature>
<organism evidence="8 9">
    <name type="scientific">Cyanidium caldarium</name>
    <name type="common">Red alga</name>
    <dbReference type="NCBI Taxonomy" id="2771"/>
    <lineage>
        <taxon>Eukaryota</taxon>
        <taxon>Rhodophyta</taxon>
        <taxon>Bangiophyceae</taxon>
        <taxon>Cyanidiales</taxon>
        <taxon>Cyanidiaceae</taxon>
        <taxon>Cyanidium</taxon>
    </lineage>
</organism>
<dbReference type="GO" id="GO:0004742">
    <property type="term" value="F:dihydrolipoyllysine-residue acetyltransferase activity"/>
    <property type="evidence" value="ECO:0007669"/>
    <property type="project" value="TreeGrafter"/>
</dbReference>
<dbReference type="EMBL" id="JANCYW010000016">
    <property type="protein sequence ID" value="KAK4538228.1"/>
    <property type="molecule type" value="Genomic_DNA"/>
</dbReference>
<comment type="caution">
    <text evidence="8">The sequence shown here is derived from an EMBL/GenBank/DDBJ whole genome shotgun (WGS) entry which is preliminary data.</text>
</comment>
<comment type="cofactor">
    <cofactor evidence="4">
        <name>(R)-lipoate</name>
        <dbReference type="ChEBI" id="CHEBI:83088"/>
    </cofactor>
</comment>
<evidence type="ECO:0000313" key="8">
    <source>
        <dbReference type="EMBL" id="KAK4538228.1"/>
    </source>
</evidence>
<dbReference type="SUPFAM" id="SSF51230">
    <property type="entry name" value="Single hybrid motif"/>
    <property type="match status" value="2"/>
</dbReference>
<gene>
    <name evidence="8" type="ORF">CDCA_CDCA16G4253</name>
</gene>
<dbReference type="InterPro" id="IPR045257">
    <property type="entry name" value="E2/Pdx1"/>
</dbReference>
<dbReference type="InterPro" id="IPR004167">
    <property type="entry name" value="PSBD"/>
</dbReference>
<evidence type="ECO:0000313" key="9">
    <source>
        <dbReference type="Proteomes" id="UP001301350"/>
    </source>
</evidence>
<dbReference type="InterPro" id="IPR036625">
    <property type="entry name" value="E3-bd_dom_sf"/>
</dbReference>
<dbReference type="Gene3D" id="2.40.50.100">
    <property type="match status" value="2"/>
</dbReference>
<name>A0AAV9J0V9_CYACA</name>
<sequence>MDAPWLFVLSPPCALRKAVVATSACGRLRRARPPRRSPLHVLPRLRCQSDGVDSRTSVSVDPDRRLKVEAHELFMPALSSTMSEGKIVQWLKEVGDPIRPGEPVMVVESDKADMDVEAFEEGYLAQVLVESGGTAPVGATVGLVAKRKEDIEAVRSCGLECVVDGSGSRHDGTTAYPDNMPKRTMTTAAPEGETVVAASPAPSPPSTTPQSPTPVAPFAPSGTPPTKPPGVMEVFMPALSSTMTEGKIVQWLREVGEHVTKGAPVMIVESDKADMDVESFEEGYLAYVATPNGGMQAVGEAVGYLAATKADIPAVQAWAQAVHEGGGATVKAPAAAEQAAPPPPSPPSPPEPRMPETAPPPPSSSGRIIASPYAKKLARERGLDLHGVKGSGPNGRIIAEDVEREARRRAVEQAAAPPTRSIATPEAKKLAKARGVALDNVRGTGPYGRITGDDVRRALGEPMEHEEPEKKSEKVSEAAPAPARAKTRAESSAPTGSVPMTGMQKAVMNNMNASLSVPVFRVSYRIVTDALDALHARLKPKGMSVSALLAKAVGLTLKKHPIMNARFEPPASIFYPERINVAVAVALPDGGLITPVLRDAADTDVHELNRRWKSLVRAALEKKLKPEEYQSGTFAISNMGMFGVSAFDAILPSGTGAIMAVAASLPEVVVQPNGFTGVSRVMQVTVTSDHRHIYGAQVAAFLRDLADLLQNRVEELLY</sequence>
<keyword evidence="4" id="KW-0808">Transferase</keyword>
<evidence type="ECO:0000256" key="1">
    <source>
        <dbReference type="ARBA" id="ARBA00007317"/>
    </source>
</evidence>
<feature type="domain" description="Peripheral subunit-binding (PSBD)" evidence="7">
    <location>
        <begin position="369"/>
        <end position="406"/>
    </location>
</feature>
<keyword evidence="9" id="KW-1185">Reference proteome</keyword>
<proteinExistence type="inferred from homology"/>
<dbReference type="InterPro" id="IPR011053">
    <property type="entry name" value="Single_hybrid_motif"/>
</dbReference>
<feature type="domain" description="Peripheral subunit-binding (PSBD)" evidence="7">
    <location>
        <begin position="422"/>
        <end position="459"/>
    </location>
</feature>
<evidence type="ECO:0000259" key="7">
    <source>
        <dbReference type="PROSITE" id="PS51826"/>
    </source>
</evidence>
<dbReference type="Pfam" id="PF00198">
    <property type="entry name" value="2-oxoacid_dh"/>
    <property type="match status" value="1"/>
</dbReference>
<accession>A0AAV9J0V9</accession>
<dbReference type="SUPFAM" id="SSF52777">
    <property type="entry name" value="CoA-dependent acyltransferases"/>
    <property type="match status" value="1"/>
</dbReference>
<evidence type="ECO:0000259" key="6">
    <source>
        <dbReference type="PROSITE" id="PS50968"/>
    </source>
</evidence>
<dbReference type="SUPFAM" id="SSF47005">
    <property type="entry name" value="Peripheral subunit-binding domain of 2-oxo acid dehydrogenase complex"/>
    <property type="match status" value="2"/>
</dbReference>
<dbReference type="PROSITE" id="PS50968">
    <property type="entry name" value="BIOTINYL_LIPOYL"/>
    <property type="match status" value="2"/>
</dbReference>
<dbReference type="EC" id="2.3.1.-" evidence="4"/>
<dbReference type="FunFam" id="2.40.50.100:FF:000010">
    <property type="entry name" value="Acetyltransferase component of pyruvate dehydrogenase complex"/>
    <property type="match status" value="1"/>
</dbReference>
<dbReference type="GO" id="GO:0045254">
    <property type="term" value="C:pyruvate dehydrogenase complex"/>
    <property type="evidence" value="ECO:0007669"/>
    <property type="project" value="InterPro"/>
</dbReference>
<evidence type="ECO:0000256" key="4">
    <source>
        <dbReference type="RuleBase" id="RU003423"/>
    </source>
</evidence>
<feature type="region of interest" description="Disordered" evidence="5">
    <location>
        <begin position="328"/>
        <end position="368"/>
    </location>
</feature>
<dbReference type="Gene3D" id="3.30.559.10">
    <property type="entry name" value="Chloramphenicol acetyltransferase-like domain"/>
    <property type="match status" value="1"/>
</dbReference>
<dbReference type="InterPro" id="IPR001078">
    <property type="entry name" value="2-oxoacid_DH_actylTfrase"/>
</dbReference>
<dbReference type="InterPro" id="IPR023213">
    <property type="entry name" value="CAT-like_dom_sf"/>
</dbReference>
<dbReference type="GO" id="GO:0006086">
    <property type="term" value="P:pyruvate decarboxylation to acetyl-CoA"/>
    <property type="evidence" value="ECO:0007669"/>
    <property type="project" value="InterPro"/>
</dbReference>
<dbReference type="InterPro" id="IPR003016">
    <property type="entry name" value="2-oxoA_DH_lipoyl-BS"/>
</dbReference>
<feature type="region of interest" description="Disordered" evidence="5">
    <location>
        <begin position="462"/>
        <end position="499"/>
    </location>
</feature>
<comment type="similarity">
    <text evidence="1 4">Belongs to the 2-oxoacid dehydrogenase family.</text>
</comment>
<evidence type="ECO:0000256" key="2">
    <source>
        <dbReference type="ARBA" id="ARBA00022823"/>
    </source>
</evidence>
<dbReference type="AlphaFoldDB" id="A0AAV9J0V9"/>
<dbReference type="InterPro" id="IPR000089">
    <property type="entry name" value="Biotin_lipoyl"/>
</dbReference>
<dbReference type="Pfam" id="PF02817">
    <property type="entry name" value="E3_binding"/>
    <property type="match status" value="2"/>
</dbReference>
<dbReference type="PROSITE" id="PS51826">
    <property type="entry name" value="PSBD"/>
    <property type="match status" value="2"/>
</dbReference>
<keyword evidence="4" id="KW-0012">Acyltransferase</keyword>
<dbReference type="PANTHER" id="PTHR23151:SF75">
    <property type="entry name" value="DIHYDROLIPOYLLYSINE-RESIDUE ACETYLTRANSFERASE COMPONENT 5 OF PYRUVATE DEHYDROGENASE COMPLEX, CHLOROPLASTIC"/>
    <property type="match status" value="1"/>
</dbReference>
<feature type="domain" description="Lipoyl-binding" evidence="6">
    <location>
        <begin position="231"/>
        <end position="306"/>
    </location>
</feature>
<dbReference type="Gene3D" id="4.10.320.10">
    <property type="entry name" value="E3-binding domain"/>
    <property type="match status" value="2"/>
</dbReference>
<dbReference type="PANTHER" id="PTHR23151">
    <property type="entry name" value="DIHYDROLIPOAMIDE ACETYL/SUCCINYL-TRANSFERASE-RELATED"/>
    <property type="match status" value="1"/>
</dbReference>
<dbReference type="CDD" id="cd06849">
    <property type="entry name" value="lipoyl_domain"/>
    <property type="match status" value="2"/>
</dbReference>
<keyword evidence="2 4" id="KW-0450">Lipoyl</keyword>
<keyword evidence="3" id="KW-0809">Transit peptide</keyword>